<protein>
    <recommendedName>
        <fullName evidence="4">BRCT domain-containing protein</fullName>
    </recommendedName>
</protein>
<dbReference type="GO" id="GO:0000724">
    <property type="term" value="P:double-strand break repair via homologous recombination"/>
    <property type="evidence" value="ECO:0007669"/>
    <property type="project" value="InterPro"/>
</dbReference>
<dbReference type="InterPro" id="IPR012340">
    <property type="entry name" value="NA-bd_OB-fold"/>
</dbReference>
<feature type="region of interest" description="Disordered" evidence="3">
    <location>
        <begin position="1032"/>
        <end position="1059"/>
    </location>
</feature>
<dbReference type="GO" id="GO:0006260">
    <property type="term" value="P:DNA replication"/>
    <property type="evidence" value="ECO:0007669"/>
    <property type="project" value="UniProtKB-KW"/>
</dbReference>
<feature type="region of interest" description="Disordered" evidence="3">
    <location>
        <begin position="1"/>
        <end position="112"/>
    </location>
</feature>
<dbReference type="GO" id="GO:0003677">
    <property type="term" value="F:DNA binding"/>
    <property type="evidence" value="ECO:0007669"/>
    <property type="project" value="InterPro"/>
</dbReference>
<keyword evidence="2" id="KW-0235">DNA replication</keyword>
<dbReference type="InterPro" id="IPR027417">
    <property type="entry name" value="P-loop_NTPase"/>
</dbReference>
<dbReference type="Gene3D" id="1.10.8.60">
    <property type="match status" value="1"/>
</dbReference>
<dbReference type="Pfam" id="PF09103">
    <property type="entry name" value="BRCA-2_OB1"/>
    <property type="match status" value="1"/>
</dbReference>
<dbReference type="GO" id="GO:0003689">
    <property type="term" value="F:DNA clamp loader activity"/>
    <property type="evidence" value="ECO:0007669"/>
    <property type="project" value="InterPro"/>
</dbReference>
<dbReference type="SUPFAM" id="SSF50249">
    <property type="entry name" value="Nucleic acid-binding proteins"/>
    <property type="match status" value="1"/>
</dbReference>
<dbReference type="SMART" id="SM00292">
    <property type="entry name" value="BRCT"/>
    <property type="match status" value="1"/>
</dbReference>
<dbReference type="PROSITE" id="PS50172">
    <property type="entry name" value="BRCT"/>
    <property type="match status" value="1"/>
</dbReference>
<dbReference type="InterPro" id="IPR036420">
    <property type="entry name" value="BRCT_dom_sf"/>
</dbReference>
<feature type="compositionally biased region" description="Polar residues" evidence="3">
    <location>
        <begin position="30"/>
        <end position="54"/>
    </location>
</feature>
<comment type="caution">
    <text evidence="5">The sequence shown here is derived from an EMBL/GenBank/DDBJ whole genome shotgun (WGS) entry which is preliminary data.</text>
</comment>
<evidence type="ECO:0000259" key="4">
    <source>
        <dbReference type="PROSITE" id="PS50172"/>
    </source>
</evidence>
<feature type="compositionally biased region" description="Polar residues" evidence="3">
    <location>
        <begin position="1"/>
        <end position="11"/>
    </location>
</feature>
<dbReference type="InterPro" id="IPR003959">
    <property type="entry name" value="ATPase_AAA_core"/>
</dbReference>
<reference evidence="5" key="1">
    <citation type="journal article" date="2024" name="Gigascience">
        <title>Chromosome-level genome of the poultry shaft louse Menopon gallinae provides insight into the host-switching and adaptive evolution of parasitic lice.</title>
        <authorList>
            <person name="Xu Y."/>
            <person name="Ma L."/>
            <person name="Liu S."/>
            <person name="Liang Y."/>
            <person name="Liu Q."/>
            <person name="He Z."/>
            <person name="Tian L."/>
            <person name="Duan Y."/>
            <person name="Cai W."/>
            <person name="Li H."/>
            <person name="Song F."/>
        </authorList>
    </citation>
    <scope>NUCLEOTIDE SEQUENCE</scope>
    <source>
        <strain evidence="5">Cailab_2023a</strain>
    </source>
</reference>
<dbReference type="GO" id="GO:0005663">
    <property type="term" value="C:DNA replication factor C complex"/>
    <property type="evidence" value="ECO:0007669"/>
    <property type="project" value="InterPro"/>
</dbReference>
<evidence type="ECO:0000256" key="3">
    <source>
        <dbReference type="SAM" id="MobiDB-lite"/>
    </source>
</evidence>
<dbReference type="InterPro" id="IPR015187">
    <property type="entry name" value="BRCA2_OB_1"/>
</dbReference>
<dbReference type="InterPro" id="IPR013725">
    <property type="entry name" value="DNA_replication_fac_RFC1_C"/>
</dbReference>
<dbReference type="PANTHER" id="PTHR23389">
    <property type="entry name" value="CHROMOSOME TRANSMISSION FIDELITY FACTOR 18"/>
    <property type="match status" value="1"/>
</dbReference>
<dbReference type="SMART" id="SM00382">
    <property type="entry name" value="AAA"/>
    <property type="match status" value="1"/>
</dbReference>
<name>A0AAW2H7B8_9NEOP</name>
<comment type="similarity">
    <text evidence="1">Belongs to the activator 1 large subunit family.</text>
</comment>
<dbReference type="CDD" id="cd00009">
    <property type="entry name" value="AAA"/>
    <property type="match status" value="1"/>
</dbReference>
<dbReference type="InterPro" id="IPR003593">
    <property type="entry name" value="AAA+_ATPase"/>
</dbReference>
<accession>A0AAW2H7B8</accession>
<dbReference type="Pfam" id="PF08519">
    <property type="entry name" value="RFC1"/>
    <property type="match status" value="1"/>
</dbReference>
<dbReference type="GO" id="GO:0016887">
    <property type="term" value="F:ATP hydrolysis activity"/>
    <property type="evidence" value="ECO:0007669"/>
    <property type="project" value="InterPro"/>
</dbReference>
<dbReference type="Pfam" id="PF00004">
    <property type="entry name" value="AAA"/>
    <property type="match status" value="1"/>
</dbReference>
<dbReference type="SUPFAM" id="SSF48019">
    <property type="entry name" value="post-AAA+ oligomerization domain-like"/>
    <property type="match status" value="1"/>
</dbReference>
<dbReference type="EMBL" id="JARGDH010000006">
    <property type="protein sequence ID" value="KAL0265586.1"/>
    <property type="molecule type" value="Genomic_DNA"/>
</dbReference>
<sequence>MHPSMAKSQESCGRVRADACNSPDAGPAHDSSSLFDEFTSENGNSDDLSFSTFVSEEGYSAGGSGTPDDGTDSISSSGFSSIASAESAAPEPEGPAGEQPWPETACTKVNTGFTTGNSNVIAVRETSLQRARSELESAEMAVVTKRHRASEDPVRVAPAGSACEGIGVSQVRDCAARGAETVPGRNLVRSKTVRSPNNELLYMENMKRVFLEARSAFPKADKMWFFEQFRWSWLSLFSRRMLGEDTVQRVVEQVETRRRREYSVLRRIVEGDEVSSRYMVLLVTQILPDGIEVFDGSYSVLCVPNPELSKKIISQTIKVGHRLRVFGAEYLLKEPVDFFSARGPVLRLFANGVRLAPDARRLGYQKRCAFLIKVCEISRHGGPVCGVDVSIKEVVESKVFLKCGNYKKMVEEDDVERELERMSALARSADADLRTEEIVVRRYAKMLGRGKRSGAPSDHHEQNACKKACIGSAQHAAMDSISPHPMAAGKRMETSERAPLDGTCFVFTGEMGMGRDEARSQVIMLGGRVTTQPTGKTTHVVVGADPGPSKMKRIRELGAKVLDEEGFRRLLDEALENFHDTFVVDAGTGLGNTQEPQRVQMDIWSEKWRPRSAEDFVGNRVIYTQLRNFLEGKTSARAALLSGPPGVGKTTMAHIVASELGIEVVEFNASDARSKGELSSRVGECINLCSFTADLRVGKRVVIMDEVDGMAADRGGIAELTRIIRGAITPIVCICNDRYHPKIRALAQQCMDLRFRRLESRQIIPRVRFILRKECRNLSDAVLNEIIQTSHGDMRYVLNTAQSFTARKTASHAQIRGLVKKGALKNIFELSTEMFHKKKITEKIDIYFEDYSFVPLMVQENYLKMSFRDMAEVRSSADAISLADTAEALIRGPGQVWTLAPTHAFLGSVLPTRNGFLMGRVEFSAYLGQGSKTQKNLRILSSIAAHSFRAMRAGRAEVRAYYIDIVFRRYVHELSSGRAEGCLGILEEYDLLKEDLESMAELVAGGVQMLKGIGTKAKAAVTRAYNKMQRTLPYTIQETERGGEDEGDESDDGQANALM</sequence>
<feature type="compositionally biased region" description="Low complexity" evidence="3">
    <location>
        <begin position="66"/>
        <end position="98"/>
    </location>
</feature>
<dbReference type="SUPFAM" id="SSF52113">
    <property type="entry name" value="BRCT domain"/>
    <property type="match status" value="1"/>
</dbReference>
<dbReference type="SUPFAM" id="SSF52540">
    <property type="entry name" value="P-loop containing nucleoside triphosphate hydrolases"/>
    <property type="match status" value="1"/>
</dbReference>
<evidence type="ECO:0000256" key="1">
    <source>
        <dbReference type="ARBA" id="ARBA00006116"/>
    </source>
</evidence>
<dbReference type="Gene3D" id="2.40.50.140">
    <property type="entry name" value="Nucleic acid-binding proteins"/>
    <property type="match status" value="1"/>
</dbReference>
<proteinExistence type="inferred from homology"/>
<dbReference type="AlphaFoldDB" id="A0AAW2H7B8"/>
<dbReference type="Gene3D" id="3.40.50.300">
    <property type="entry name" value="P-loop containing nucleotide triphosphate hydrolases"/>
    <property type="match status" value="1"/>
</dbReference>
<dbReference type="GO" id="GO:0005524">
    <property type="term" value="F:ATP binding"/>
    <property type="evidence" value="ECO:0007669"/>
    <property type="project" value="InterPro"/>
</dbReference>
<evidence type="ECO:0000256" key="2">
    <source>
        <dbReference type="ARBA" id="ARBA00022705"/>
    </source>
</evidence>
<evidence type="ECO:0000313" key="5">
    <source>
        <dbReference type="EMBL" id="KAL0265586.1"/>
    </source>
</evidence>
<dbReference type="InterPro" id="IPR008921">
    <property type="entry name" value="DNA_pol3_clamp-load_cplx_C"/>
</dbReference>
<dbReference type="GO" id="GO:0005634">
    <property type="term" value="C:nucleus"/>
    <property type="evidence" value="ECO:0007669"/>
    <property type="project" value="TreeGrafter"/>
</dbReference>
<dbReference type="PANTHER" id="PTHR23389:SF6">
    <property type="entry name" value="REPLICATION FACTOR C SUBUNIT 1"/>
    <property type="match status" value="1"/>
</dbReference>
<gene>
    <name evidence="5" type="ORF">PYX00_011298</name>
</gene>
<feature type="domain" description="BRCT" evidence="4">
    <location>
        <begin position="495"/>
        <end position="584"/>
    </location>
</feature>
<dbReference type="Pfam" id="PF00533">
    <property type="entry name" value="BRCT"/>
    <property type="match status" value="1"/>
</dbReference>
<organism evidence="5">
    <name type="scientific">Menopon gallinae</name>
    <name type="common">poultry shaft louse</name>
    <dbReference type="NCBI Taxonomy" id="328185"/>
    <lineage>
        <taxon>Eukaryota</taxon>
        <taxon>Metazoa</taxon>
        <taxon>Ecdysozoa</taxon>
        <taxon>Arthropoda</taxon>
        <taxon>Hexapoda</taxon>
        <taxon>Insecta</taxon>
        <taxon>Pterygota</taxon>
        <taxon>Neoptera</taxon>
        <taxon>Paraneoptera</taxon>
        <taxon>Psocodea</taxon>
        <taxon>Troctomorpha</taxon>
        <taxon>Phthiraptera</taxon>
        <taxon>Amblycera</taxon>
        <taxon>Menoponidae</taxon>
        <taxon>Menopon</taxon>
    </lineage>
</organism>
<dbReference type="InterPro" id="IPR001357">
    <property type="entry name" value="BRCT_dom"/>
</dbReference>
<dbReference type="Gene3D" id="1.20.272.10">
    <property type="match status" value="1"/>
</dbReference>
<dbReference type="Gene3D" id="3.40.50.10190">
    <property type="entry name" value="BRCT domain"/>
    <property type="match status" value="1"/>
</dbReference>